<sequence length="64" mass="7177">MARNDNGPPLPWTGRGYCSPAWPEASRDDREHTVRWLLRRADLLDQLLKLGTREPPALAGVGPE</sequence>
<reference evidence="2" key="1">
    <citation type="journal article" date="2019" name="Int. J. Syst. Evol. Microbiol.">
        <title>The Global Catalogue of Microorganisms (GCM) 10K type strain sequencing project: providing services to taxonomists for standard genome sequencing and annotation.</title>
        <authorList>
            <consortium name="The Broad Institute Genomics Platform"/>
            <consortium name="The Broad Institute Genome Sequencing Center for Infectious Disease"/>
            <person name="Wu L."/>
            <person name="Ma J."/>
        </authorList>
    </citation>
    <scope>NUCLEOTIDE SEQUENCE [LARGE SCALE GENOMIC DNA]</scope>
    <source>
        <strain evidence="2">CGMCC 1.13681</strain>
    </source>
</reference>
<organism evidence="1 2">
    <name type="scientific">Streptomyces polyrhachis</name>
    <dbReference type="NCBI Taxonomy" id="1282885"/>
    <lineage>
        <taxon>Bacteria</taxon>
        <taxon>Bacillati</taxon>
        <taxon>Actinomycetota</taxon>
        <taxon>Actinomycetes</taxon>
        <taxon>Kitasatosporales</taxon>
        <taxon>Streptomycetaceae</taxon>
        <taxon>Streptomyces</taxon>
    </lineage>
</organism>
<keyword evidence="2" id="KW-1185">Reference proteome</keyword>
<proteinExistence type="predicted"/>
<gene>
    <name evidence="1" type="ORF">ACFQLX_12830</name>
</gene>
<dbReference type="RefSeq" id="WP_386414553.1">
    <property type="nucleotide sequence ID" value="NZ_JBHSZO010000017.1"/>
</dbReference>
<comment type="caution">
    <text evidence="1">The sequence shown here is derived from an EMBL/GenBank/DDBJ whole genome shotgun (WGS) entry which is preliminary data.</text>
</comment>
<dbReference type="EMBL" id="JBHSZO010000017">
    <property type="protein sequence ID" value="MFC7219042.1"/>
    <property type="molecule type" value="Genomic_DNA"/>
</dbReference>
<dbReference type="Proteomes" id="UP001596413">
    <property type="component" value="Unassembled WGS sequence"/>
</dbReference>
<protein>
    <submittedName>
        <fullName evidence="1">Uncharacterized protein</fullName>
    </submittedName>
</protein>
<accession>A0ABW2GJL3</accession>
<evidence type="ECO:0000313" key="1">
    <source>
        <dbReference type="EMBL" id="MFC7219042.1"/>
    </source>
</evidence>
<evidence type="ECO:0000313" key="2">
    <source>
        <dbReference type="Proteomes" id="UP001596413"/>
    </source>
</evidence>
<name>A0ABW2GJL3_9ACTN</name>